<dbReference type="Pfam" id="PF02311">
    <property type="entry name" value="AraC_binding"/>
    <property type="match status" value="1"/>
</dbReference>
<dbReference type="InterPro" id="IPR018060">
    <property type="entry name" value="HTH_AraC"/>
</dbReference>
<dbReference type="Gene3D" id="2.60.120.280">
    <property type="entry name" value="Regulatory protein AraC"/>
    <property type="match status" value="1"/>
</dbReference>
<dbReference type="InterPro" id="IPR003313">
    <property type="entry name" value="AraC-bd"/>
</dbReference>
<evidence type="ECO:0000256" key="1">
    <source>
        <dbReference type="ARBA" id="ARBA00023015"/>
    </source>
</evidence>
<dbReference type="Proteomes" id="UP000193558">
    <property type="component" value="Unassembled WGS sequence"/>
</dbReference>
<keyword evidence="1" id="KW-0805">Transcription regulation</keyword>
<dbReference type="Pfam" id="PF12833">
    <property type="entry name" value="HTH_18"/>
    <property type="match status" value="1"/>
</dbReference>
<dbReference type="RefSeq" id="WP_084931674.1">
    <property type="nucleotide sequence ID" value="NZ_MLFR01000001.1"/>
</dbReference>
<sequence>MEKYLLPEHMLHFGLNIYQFGHEACAPAHTFGPAVRQHYLLHYVLAGKGSLLSEQGRWDISAGEVFLIFPHQITTYSADKKKPWEYMWLEVDGLIAQRTFELCGLNRETPVWTAALPRGHQALEEVWKLLIAEDADRPIKLAGLTCLLFDALISGGKNSAIPTSNDNKQLDHAIAFIERNYQNPIGVSDIANHCRIDRSYLSRMFQKALGVGPKQYLLRTRMNMAKNLLQDASLPIKVIAYSVGYNDQLHFSRAFKQHFDLPPTEWRKRYPPNSDCIEL</sequence>
<evidence type="ECO:0000256" key="2">
    <source>
        <dbReference type="ARBA" id="ARBA00023125"/>
    </source>
</evidence>
<proteinExistence type="predicted"/>
<dbReference type="PRINTS" id="PR00032">
    <property type="entry name" value="HTHARAC"/>
</dbReference>
<keyword evidence="4" id="KW-0804">Transcription</keyword>
<dbReference type="InterPro" id="IPR009057">
    <property type="entry name" value="Homeodomain-like_sf"/>
</dbReference>
<evidence type="ECO:0000256" key="3">
    <source>
        <dbReference type="ARBA" id="ARBA00023159"/>
    </source>
</evidence>
<feature type="domain" description="HTH araC/xylS-type" evidence="6">
    <location>
        <begin position="171"/>
        <end position="269"/>
    </location>
</feature>
<name>A0A1X1D5F6_9GAMM</name>
<dbReference type="GO" id="GO:0003700">
    <property type="term" value="F:DNA-binding transcription factor activity"/>
    <property type="evidence" value="ECO:0007669"/>
    <property type="project" value="InterPro"/>
</dbReference>
<dbReference type="PROSITE" id="PS00041">
    <property type="entry name" value="HTH_ARAC_FAMILY_1"/>
    <property type="match status" value="1"/>
</dbReference>
<dbReference type="InterPro" id="IPR018062">
    <property type="entry name" value="HTH_AraC-typ_CS"/>
</dbReference>
<evidence type="ECO:0000256" key="4">
    <source>
        <dbReference type="ARBA" id="ARBA00023163"/>
    </source>
</evidence>
<keyword evidence="3" id="KW-0010">Activator</keyword>
<dbReference type="PANTHER" id="PTHR43280">
    <property type="entry name" value="ARAC-FAMILY TRANSCRIPTIONAL REGULATOR"/>
    <property type="match status" value="1"/>
</dbReference>
<keyword evidence="2" id="KW-0238">DNA-binding</keyword>
<dbReference type="AlphaFoldDB" id="A0A1X1D5F6"/>
<dbReference type="SUPFAM" id="SSF51215">
    <property type="entry name" value="Regulatory protein AraC"/>
    <property type="match status" value="1"/>
</dbReference>
<dbReference type="SMART" id="SM00342">
    <property type="entry name" value="HTH_ARAC"/>
    <property type="match status" value="1"/>
</dbReference>
<evidence type="ECO:0000313" key="7">
    <source>
        <dbReference type="EMBL" id="ORM71922.1"/>
    </source>
</evidence>
<dbReference type="InterPro" id="IPR037923">
    <property type="entry name" value="HTH-like"/>
</dbReference>
<dbReference type="PROSITE" id="PS01124">
    <property type="entry name" value="HTH_ARAC_FAMILY_2"/>
    <property type="match status" value="1"/>
</dbReference>
<dbReference type="GO" id="GO:0043565">
    <property type="term" value="F:sequence-specific DNA binding"/>
    <property type="evidence" value="ECO:0007669"/>
    <property type="project" value="InterPro"/>
</dbReference>
<dbReference type="InterPro" id="IPR020449">
    <property type="entry name" value="Tscrpt_reg_AraC-type_HTH"/>
</dbReference>
<evidence type="ECO:0000256" key="5">
    <source>
        <dbReference type="ARBA" id="ARBA00044978"/>
    </source>
</evidence>
<dbReference type="PANTHER" id="PTHR43280:SF30">
    <property type="entry name" value="MMSAB OPERON REGULATORY PROTEIN"/>
    <property type="match status" value="1"/>
</dbReference>
<accession>A0A1X1D5F6</accession>
<protein>
    <recommendedName>
        <fullName evidence="5">Arabinose operon regulatory protein</fullName>
    </recommendedName>
</protein>
<dbReference type="OrthoDB" id="9814125at2"/>
<dbReference type="EMBL" id="MLFR01000001">
    <property type="protein sequence ID" value="ORM71922.1"/>
    <property type="molecule type" value="Genomic_DNA"/>
</dbReference>
<organism evidence="7 8">
    <name type="scientific">Pantoea rwandensis</name>
    <dbReference type="NCBI Taxonomy" id="1076550"/>
    <lineage>
        <taxon>Bacteria</taxon>
        <taxon>Pseudomonadati</taxon>
        <taxon>Pseudomonadota</taxon>
        <taxon>Gammaproteobacteria</taxon>
        <taxon>Enterobacterales</taxon>
        <taxon>Erwiniaceae</taxon>
        <taxon>Pantoea</taxon>
    </lineage>
</organism>
<dbReference type="SUPFAM" id="SSF46689">
    <property type="entry name" value="Homeodomain-like"/>
    <property type="match status" value="2"/>
</dbReference>
<dbReference type="Gene3D" id="1.10.10.60">
    <property type="entry name" value="Homeodomain-like"/>
    <property type="match status" value="2"/>
</dbReference>
<gene>
    <name evidence="7" type="ORF">HA51_02340</name>
</gene>
<dbReference type="CDD" id="cd06986">
    <property type="entry name" value="cupin_MmsR-like_N"/>
    <property type="match status" value="1"/>
</dbReference>
<comment type="caution">
    <text evidence="7">The sequence shown here is derived from an EMBL/GenBank/DDBJ whole genome shotgun (WGS) entry which is preliminary data.</text>
</comment>
<evidence type="ECO:0000313" key="8">
    <source>
        <dbReference type="Proteomes" id="UP000193558"/>
    </source>
</evidence>
<reference evidence="7 8" key="1">
    <citation type="journal article" date="2017" name="Antonie Van Leeuwenhoek">
        <title>Phylogenomic resolution of the bacterial genus Pantoea and its relationship with Erwinia and Tatumella.</title>
        <authorList>
            <person name="Palmer M."/>
            <person name="Steenkamp E.T."/>
            <person name="Coetzee M.P."/>
            <person name="Chan W.Y."/>
            <person name="van Zyl E."/>
            <person name="De Maayer P."/>
            <person name="Coutinho T.A."/>
            <person name="Blom J."/>
            <person name="Smits T.H."/>
            <person name="Duffy B."/>
            <person name="Venter S.N."/>
        </authorList>
    </citation>
    <scope>NUCLEOTIDE SEQUENCE [LARGE SCALE GENOMIC DNA]</scope>
    <source>
        <strain evidence="7 8">LMG 26275</strain>
    </source>
</reference>
<evidence type="ECO:0000259" key="6">
    <source>
        <dbReference type="PROSITE" id="PS01124"/>
    </source>
</evidence>